<dbReference type="EMBL" id="DS995299">
    <property type="protein sequence ID" value="EDZ64678.1"/>
    <property type="molecule type" value="Genomic_DNA"/>
</dbReference>
<evidence type="ECO:0000256" key="1">
    <source>
        <dbReference type="SAM" id="Phobius"/>
    </source>
</evidence>
<name>B6BVX0_9PROT</name>
<dbReference type="HOGENOM" id="CLU_2390984_0_0_4"/>
<dbReference type="SUPFAM" id="SSF54523">
    <property type="entry name" value="Pili subunits"/>
    <property type="match status" value="1"/>
</dbReference>
<dbReference type="STRING" id="314607.KB13_810"/>
<dbReference type="AlphaFoldDB" id="B6BVX0"/>
<dbReference type="InterPro" id="IPR012902">
    <property type="entry name" value="N_methyl_site"/>
</dbReference>
<keyword evidence="1" id="KW-0812">Transmembrane</keyword>
<gene>
    <name evidence="2" type="ORF">KB13_810</name>
</gene>
<dbReference type="Proteomes" id="UP000004188">
    <property type="component" value="Unassembled WGS sequence"/>
</dbReference>
<organism evidence="2 3">
    <name type="scientific">beta proteobacterium KB13</name>
    <dbReference type="NCBI Taxonomy" id="314607"/>
    <lineage>
        <taxon>Bacteria</taxon>
        <taxon>Pseudomonadati</taxon>
        <taxon>Pseudomonadota</taxon>
        <taxon>Betaproteobacteria</taxon>
        <taxon>Nitrosomonadales</taxon>
        <taxon>OM43 clade</taxon>
    </lineage>
</organism>
<keyword evidence="3" id="KW-1185">Reference proteome</keyword>
<evidence type="ECO:0000313" key="2">
    <source>
        <dbReference type="EMBL" id="EDZ64678.1"/>
    </source>
</evidence>
<accession>B6BVX0</accession>
<sequence>MLKQGFSLIELLVVVAIIGILAAIGTIGYQNYIDGTRISSADQERNQKARKLENDIIGAQTGVISNYSSCFDMIVDQIADFNSSGSDNPYDTNY</sequence>
<dbReference type="Gene3D" id="3.30.700.10">
    <property type="entry name" value="Glycoprotein, Type 4 Pilin"/>
    <property type="match status" value="1"/>
</dbReference>
<reference evidence="3" key="1">
    <citation type="journal article" date="2012" name="Stand. Genomic Sci.">
        <title>Genome sequence of strain HIMB624, a cultured representative from the OM43 clade of marine Betaproteobacteria.</title>
        <authorList>
            <person name="Huggett M.J."/>
            <person name="Hayakawa D.H."/>
            <person name="Rappe M.S."/>
        </authorList>
    </citation>
    <scope>NUCLEOTIDE SEQUENCE [LARGE SCALE GENOMIC DNA]</scope>
    <source>
        <strain evidence="3">KB13</strain>
    </source>
</reference>
<feature type="non-terminal residue" evidence="2">
    <location>
        <position position="94"/>
    </location>
</feature>
<dbReference type="InterPro" id="IPR045584">
    <property type="entry name" value="Pilin-like"/>
</dbReference>
<feature type="transmembrane region" description="Helical" evidence="1">
    <location>
        <begin position="6"/>
        <end position="29"/>
    </location>
</feature>
<dbReference type="NCBIfam" id="TIGR02532">
    <property type="entry name" value="IV_pilin_GFxxxE"/>
    <property type="match status" value="1"/>
</dbReference>
<protein>
    <submittedName>
        <fullName evidence="2">Prepilin-type N-terminal cleavage/methylation domain protein</fullName>
    </submittedName>
</protein>
<dbReference type="Pfam" id="PF07963">
    <property type="entry name" value="N_methyl"/>
    <property type="match status" value="1"/>
</dbReference>
<evidence type="ECO:0000313" key="3">
    <source>
        <dbReference type="Proteomes" id="UP000004188"/>
    </source>
</evidence>
<keyword evidence="1" id="KW-1133">Transmembrane helix</keyword>
<proteinExistence type="predicted"/>
<dbReference type="PROSITE" id="PS00409">
    <property type="entry name" value="PROKAR_NTER_METHYL"/>
    <property type="match status" value="1"/>
</dbReference>
<keyword evidence="1" id="KW-0472">Membrane</keyword>